<evidence type="ECO:0000256" key="2">
    <source>
        <dbReference type="SAM" id="SignalP"/>
    </source>
</evidence>
<protein>
    <submittedName>
        <fullName evidence="3">ABC-type glycerol-3-phosphate transport system substrate-binding protein</fullName>
    </submittedName>
</protein>
<dbReference type="RefSeq" id="WP_181613736.1">
    <property type="nucleotide sequence ID" value="NZ_BAABAM010000004.1"/>
</dbReference>
<proteinExistence type="predicted"/>
<dbReference type="Proteomes" id="UP000530928">
    <property type="component" value="Unassembled WGS sequence"/>
</dbReference>
<comment type="caution">
    <text evidence="3">The sequence shown here is derived from an EMBL/GenBank/DDBJ whole genome shotgun (WGS) entry which is preliminary data.</text>
</comment>
<evidence type="ECO:0000313" key="4">
    <source>
        <dbReference type="Proteomes" id="UP000530928"/>
    </source>
</evidence>
<evidence type="ECO:0000313" key="3">
    <source>
        <dbReference type="EMBL" id="MBA2895037.1"/>
    </source>
</evidence>
<reference evidence="3 4" key="1">
    <citation type="submission" date="2020-07" db="EMBL/GenBank/DDBJ databases">
        <title>Genomic Encyclopedia of Type Strains, Phase IV (KMG-IV): sequencing the most valuable type-strain genomes for metagenomic binning, comparative biology and taxonomic classification.</title>
        <authorList>
            <person name="Goeker M."/>
        </authorList>
    </citation>
    <scope>NUCLEOTIDE SEQUENCE [LARGE SCALE GENOMIC DNA]</scope>
    <source>
        <strain evidence="3 4">DSM 45533</strain>
    </source>
</reference>
<dbReference type="EMBL" id="JACDUR010000006">
    <property type="protein sequence ID" value="MBA2895037.1"/>
    <property type="molecule type" value="Genomic_DNA"/>
</dbReference>
<gene>
    <name evidence="3" type="ORF">HNR30_006409</name>
</gene>
<feature type="region of interest" description="Disordered" evidence="1">
    <location>
        <begin position="27"/>
        <end position="48"/>
    </location>
</feature>
<keyword evidence="2" id="KW-0732">Signal</keyword>
<feature type="chain" id="PRO_5031556066" evidence="2">
    <location>
        <begin position="26"/>
        <end position="48"/>
    </location>
</feature>
<sequence>MSKLRSALLIVVAAVVAVAAGQALAAPAGASEEGPQTVVVSVRPDSTR</sequence>
<accession>A0A7W0CPU7</accession>
<dbReference type="AlphaFoldDB" id="A0A7W0CPU7"/>
<name>A0A7W0CPU7_9ACTN</name>
<feature type="signal peptide" evidence="2">
    <location>
        <begin position="1"/>
        <end position="25"/>
    </location>
</feature>
<keyword evidence="4" id="KW-1185">Reference proteome</keyword>
<organism evidence="3 4">
    <name type="scientific">Nonomuraea soli</name>
    <dbReference type="NCBI Taxonomy" id="1032476"/>
    <lineage>
        <taxon>Bacteria</taxon>
        <taxon>Bacillati</taxon>
        <taxon>Actinomycetota</taxon>
        <taxon>Actinomycetes</taxon>
        <taxon>Streptosporangiales</taxon>
        <taxon>Streptosporangiaceae</taxon>
        <taxon>Nonomuraea</taxon>
    </lineage>
</organism>
<evidence type="ECO:0000256" key="1">
    <source>
        <dbReference type="SAM" id="MobiDB-lite"/>
    </source>
</evidence>